<dbReference type="Proteomes" id="UP000184388">
    <property type="component" value="Unassembled WGS sequence"/>
</dbReference>
<dbReference type="PANTHER" id="PTHR43708:SF1">
    <property type="entry name" value="GALACTOSE_LACTOSE METABOLISM REGULATORY PROTEIN GAL80"/>
    <property type="match status" value="1"/>
</dbReference>
<dbReference type="InterPro" id="IPR036291">
    <property type="entry name" value="NAD(P)-bd_dom_sf"/>
</dbReference>
<organism evidence="2 3">
    <name type="scientific">Streptomyces yunnanensis</name>
    <dbReference type="NCBI Taxonomy" id="156453"/>
    <lineage>
        <taxon>Bacteria</taxon>
        <taxon>Bacillati</taxon>
        <taxon>Actinomycetota</taxon>
        <taxon>Actinomycetes</taxon>
        <taxon>Kitasatosporales</taxon>
        <taxon>Streptomycetaceae</taxon>
        <taxon>Streptomyces</taxon>
    </lineage>
</organism>
<gene>
    <name evidence="2" type="ORF">SAMN05216268_111144</name>
</gene>
<proteinExistence type="predicted"/>
<dbReference type="Gene3D" id="3.40.50.720">
    <property type="entry name" value="NAD(P)-binding Rossmann-like Domain"/>
    <property type="match status" value="1"/>
</dbReference>
<dbReference type="Pfam" id="PF22685">
    <property type="entry name" value="Gal80p_C-like"/>
    <property type="match status" value="1"/>
</dbReference>
<dbReference type="InterPro" id="IPR051317">
    <property type="entry name" value="Gfo/Idh/MocA_oxidoreduct"/>
</dbReference>
<reference evidence="3" key="1">
    <citation type="submission" date="2016-11" db="EMBL/GenBank/DDBJ databases">
        <authorList>
            <person name="Jaros S."/>
            <person name="Januszkiewicz K."/>
            <person name="Wedrychowicz H."/>
        </authorList>
    </citation>
    <scope>NUCLEOTIDE SEQUENCE [LARGE SCALE GENOMIC DNA]</scope>
    <source>
        <strain evidence="3">CGMCC 4.3555</strain>
    </source>
</reference>
<dbReference type="AlphaFoldDB" id="A0A9X8MZX6"/>
<dbReference type="Gene3D" id="3.30.360.10">
    <property type="entry name" value="Dihydrodipicolinate Reductase, domain 2"/>
    <property type="match status" value="1"/>
</dbReference>
<dbReference type="PANTHER" id="PTHR43708">
    <property type="entry name" value="CONSERVED EXPRESSED OXIDOREDUCTASE (EUROFUNG)"/>
    <property type="match status" value="1"/>
</dbReference>
<feature type="domain" description="Gal80p-like C-terminal" evidence="1">
    <location>
        <begin position="48"/>
        <end position="97"/>
    </location>
</feature>
<protein>
    <recommendedName>
        <fullName evidence="1">Gal80p-like C-terminal domain-containing protein</fullName>
    </recommendedName>
</protein>
<name>A0A9X8MZX6_9ACTN</name>
<dbReference type="InterPro" id="IPR055080">
    <property type="entry name" value="Gal80p-like_C"/>
</dbReference>
<comment type="caution">
    <text evidence="2">The sequence shown here is derived from an EMBL/GenBank/DDBJ whole genome shotgun (WGS) entry which is preliminary data.</text>
</comment>
<evidence type="ECO:0000259" key="1">
    <source>
        <dbReference type="Pfam" id="PF22685"/>
    </source>
</evidence>
<dbReference type="EMBL" id="FRBK01000011">
    <property type="protein sequence ID" value="SHM47705.1"/>
    <property type="molecule type" value="Genomic_DNA"/>
</dbReference>
<evidence type="ECO:0000313" key="3">
    <source>
        <dbReference type="Proteomes" id="UP000184388"/>
    </source>
</evidence>
<dbReference type="SUPFAM" id="SSF51735">
    <property type="entry name" value="NAD(P)-binding Rossmann-fold domains"/>
    <property type="match status" value="1"/>
</dbReference>
<evidence type="ECO:0000313" key="2">
    <source>
        <dbReference type="EMBL" id="SHM47705.1"/>
    </source>
</evidence>
<accession>A0A9X8MZX6</accession>
<sequence length="142" mass="15364">MEAGKTVFSEWPLGADLAQAEELADLAHRRGVLTTVGLQARSAPPLRYLRDLVADNYAYVLDATSSGTLLSIPFGHSVDALTMVLGEFREVSAHIENLPFAKTEQLLCQQLHVLRLVLPRYVPQLRGEDLAGPLAEADVAGG</sequence>